<dbReference type="InterPro" id="IPR038599">
    <property type="entry name" value="LAP1C-like_C_sf"/>
</dbReference>
<dbReference type="GO" id="GO:0016020">
    <property type="term" value="C:membrane"/>
    <property type="evidence" value="ECO:0007669"/>
    <property type="project" value="UniProtKB-SubCell"/>
</dbReference>
<dbReference type="EMBL" id="GBRD01007259">
    <property type="protein sequence ID" value="JAG58562.1"/>
    <property type="molecule type" value="Transcribed_RNA"/>
</dbReference>
<name>A0A0A9XTE5_LYGHE</name>
<sequence>MSGLDQNLISSLNFIASYLASKPQLEWIGPDLFLFVASETKDTVPQAVAPAVVQPSLGLDSLHFITNVIPLILPAGIVLTSLGFVLAKKLQSSKDLRNTQTADEEKNFENYIRLRRYFKNQSERTIEFLEGLMKRVPNAEPELVVFFATEDSTVTAMNLAIKLMKLIFLANGEDKKLDEIEQEHVVSGKWYGRFTISWYFLNELRSALTQKTGIIVNNFQDVHPNSAALLTFKMNELLDNAKGAYLFLIVNTEDALNHLESKDSSEDSALEWWLSEKLGPHVRSEVITGIQKEIRDKTCVIRKESLSTLMIQ</sequence>
<reference evidence="7" key="3">
    <citation type="submission" date="2014-09" db="EMBL/GenBank/DDBJ databases">
        <authorList>
            <person name="Magalhaes I.L.F."/>
            <person name="Oliveira U."/>
            <person name="Santos F.R."/>
            <person name="Vidigal T.H.D.A."/>
            <person name="Brescovit A.D."/>
            <person name="Santos A.J."/>
        </authorList>
    </citation>
    <scope>NUCLEOTIDE SEQUENCE</scope>
</reference>
<evidence type="ECO:0000313" key="6">
    <source>
        <dbReference type="EMBL" id="JAG24012.1"/>
    </source>
</evidence>
<keyword evidence="4 5" id="KW-0472">Membrane</keyword>
<evidence type="ECO:0000256" key="4">
    <source>
        <dbReference type="ARBA" id="ARBA00023136"/>
    </source>
</evidence>
<dbReference type="Gene3D" id="3.40.50.12190">
    <property type="match status" value="1"/>
</dbReference>
<evidence type="ECO:0000256" key="2">
    <source>
        <dbReference type="ARBA" id="ARBA00022692"/>
    </source>
</evidence>
<evidence type="ECO:0000256" key="3">
    <source>
        <dbReference type="ARBA" id="ARBA00022989"/>
    </source>
</evidence>
<organism evidence="6">
    <name type="scientific">Lygus hesperus</name>
    <name type="common">Western plant bug</name>
    <dbReference type="NCBI Taxonomy" id="30085"/>
    <lineage>
        <taxon>Eukaryota</taxon>
        <taxon>Metazoa</taxon>
        <taxon>Ecdysozoa</taxon>
        <taxon>Arthropoda</taxon>
        <taxon>Hexapoda</taxon>
        <taxon>Insecta</taxon>
        <taxon>Pterygota</taxon>
        <taxon>Neoptera</taxon>
        <taxon>Paraneoptera</taxon>
        <taxon>Hemiptera</taxon>
        <taxon>Heteroptera</taxon>
        <taxon>Panheteroptera</taxon>
        <taxon>Cimicomorpha</taxon>
        <taxon>Miridae</taxon>
        <taxon>Mirini</taxon>
        <taxon>Lygus</taxon>
    </lineage>
</organism>
<gene>
    <name evidence="6" type="primary">zwf_2</name>
    <name evidence="6" type="ORF">CM83_23032</name>
</gene>
<evidence type="ECO:0000256" key="1">
    <source>
        <dbReference type="ARBA" id="ARBA00004370"/>
    </source>
</evidence>
<feature type="transmembrane region" description="Helical" evidence="5">
    <location>
        <begin position="64"/>
        <end position="87"/>
    </location>
</feature>
<dbReference type="EMBL" id="GBHO01019592">
    <property type="protein sequence ID" value="JAG24012.1"/>
    <property type="molecule type" value="Transcribed_RNA"/>
</dbReference>
<keyword evidence="2 5" id="KW-0812">Transmembrane</keyword>
<keyword evidence="3 5" id="KW-1133">Transmembrane helix</keyword>
<reference evidence="6" key="2">
    <citation type="submission" date="2014-07" db="EMBL/GenBank/DDBJ databases">
        <authorList>
            <person name="Hull J."/>
        </authorList>
    </citation>
    <scope>NUCLEOTIDE SEQUENCE</scope>
</reference>
<comment type="subcellular location">
    <subcellularLocation>
        <location evidence="1">Membrane</location>
    </subcellularLocation>
</comment>
<protein>
    <submittedName>
        <fullName evidence="6">Glucose-6-phosphate 1-dehydrogenase</fullName>
    </submittedName>
</protein>
<evidence type="ECO:0000256" key="5">
    <source>
        <dbReference type="SAM" id="Phobius"/>
    </source>
</evidence>
<accession>A0A0A9XTE5</accession>
<reference evidence="6" key="1">
    <citation type="journal article" date="2014" name="PLoS ONE">
        <title>Transcriptome-Based Identification of ABC Transporters in the Western Tarnished Plant Bug Lygus hesperus.</title>
        <authorList>
            <person name="Hull J.J."/>
            <person name="Chaney K."/>
            <person name="Geib S.M."/>
            <person name="Fabrick J.A."/>
            <person name="Brent C.S."/>
            <person name="Walsh D."/>
            <person name="Lavine L.C."/>
        </authorList>
    </citation>
    <scope>NUCLEOTIDE SEQUENCE</scope>
</reference>
<proteinExistence type="predicted"/>
<dbReference type="AlphaFoldDB" id="A0A0A9XTE5"/>
<evidence type="ECO:0000313" key="7">
    <source>
        <dbReference type="EMBL" id="JAG58562.1"/>
    </source>
</evidence>